<evidence type="ECO:0000256" key="1">
    <source>
        <dbReference type="ARBA" id="ARBA00004613"/>
    </source>
</evidence>
<dbReference type="InterPro" id="IPR039641">
    <property type="entry name" value="LCR"/>
</dbReference>
<protein>
    <recommendedName>
        <fullName evidence="9">Defensin-like protein</fullName>
    </recommendedName>
</protein>
<dbReference type="SMR" id="A0A0D3BDT2"/>
<dbReference type="EnsemblPlants" id="Bo3g088800.1">
    <property type="protein sequence ID" value="Bo3g088800.1"/>
    <property type="gene ID" value="Bo3g088800"/>
</dbReference>
<evidence type="ECO:0000256" key="3">
    <source>
        <dbReference type="ARBA" id="ARBA00022525"/>
    </source>
</evidence>
<keyword evidence="7 9" id="KW-0611">Plant defense</keyword>
<dbReference type="GO" id="GO:0031640">
    <property type="term" value="P:killing of cells of another organism"/>
    <property type="evidence" value="ECO:0007669"/>
    <property type="project" value="UniProtKB-UniRule"/>
</dbReference>
<dbReference type="Proteomes" id="UP000032141">
    <property type="component" value="Chromosome C3"/>
</dbReference>
<accession>A0A0D3BDT2</accession>
<evidence type="ECO:0000256" key="7">
    <source>
        <dbReference type="ARBA" id="ARBA00022821"/>
    </source>
</evidence>
<evidence type="ECO:0000256" key="4">
    <source>
        <dbReference type="ARBA" id="ARBA00022529"/>
    </source>
</evidence>
<reference evidence="10 11" key="1">
    <citation type="journal article" date="2014" name="Genome Biol.">
        <title>Transcriptome and methylome profiling reveals relics of genome dominance in the mesopolyploid Brassica oleracea.</title>
        <authorList>
            <person name="Parkin I.A."/>
            <person name="Koh C."/>
            <person name="Tang H."/>
            <person name="Robinson S.J."/>
            <person name="Kagale S."/>
            <person name="Clarke W.E."/>
            <person name="Town C.D."/>
            <person name="Nixon J."/>
            <person name="Krishnakumar V."/>
            <person name="Bidwell S.L."/>
            <person name="Denoeud F."/>
            <person name="Belcram H."/>
            <person name="Links M.G."/>
            <person name="Just J."/>
            <person name="Clarke C."/>
            <person name="Bender T."/>
            <person name="Huebert T."/>
            <person name="Mason A.S."/>
            <person name="Pires J.C."/>
            <person name="Barker G."/>
            <person name="Moore J."/>
            <person name="Walley P.G."/>
            <person name="Manoli S."/>
            <person name="Batley J."/>
            <person name="Edwards D."/>
            <person name="Nelson M.N."/>
            <person name="Wang X."/>
            <person name="Paterson A.H."/>
            <person name="King G."/>
            <person name="Bancroft I."/>
            <person name="Chalhoub B."/>
            <person name="Sharpe A.G."/>
        </authorList>
    </citation>
    <scope>NUCLEOTIDE SEQUENCE</scope>
    <source>
        <strain evidence="10 11">cv. TO1000</strain>
    </source>
</reference>
<dbReference type="PANTHER" id="PTHR36788">
    <property type="entry name" value="DEFENSIN-LIKE PROTEIN 183"/>
    <property type="match status" value="1"/>
</dbReference>
<keyword evidence="5 9" id="KW-0295">Fungicide</keyword>
<keyword evidence="11" id="KW-1185">Reference proteome</keyword>
<keyword evidence="4 9" id="KW-0929">Antimicrobial</keyword>
<dbReference type="GO" id="GO:0005576">
    <property type="term" value="C:extracellular region"/>
    <property type="evidence" value="ECO:0007669"/>
    <property type="project" value="UniProtKB-SubCell"/>
</dbReference>
<keyword evidence="6 9" id="KW-0732">Signal</keyword>
<comment type="subcellular location">
    <subcellularLocation>
        <location evidence="1 9">Secreted</location>
    </subcellularLocation>
</comment>
<evidence type="ECO:0000313" key="11">
    <source>
        <dbReference type="Proteomes" id="UP000032141"/>
    </source>
</evidence>
<evidence type="ECO:0000256" key="9">
    <source>
        <dbReference type="RuleBase" id="RU367109"/>
    </source>
</evidence>
<evidence type="ECO:0000256" key="5">
    <source>
        <dbReference type="ARBA" id="ARBA00022577"/>
    </source>
</evidence>
<dbReference type="GO" id="GO:0050832">
    <property type="term" value="P:defense response to fungus"/>
    <property type="evidence" value="ECO:0007669"/>
    <property type="project" value="UniProtKB-UniRule"/>
</dbReference>
<dbReference type="PANTHER" id="PTHR36788:SF6">
    <property type="entry name" value="DEFENSIN-LIKE PROTEIN"/>
    <property type="match status" value="1"/>
</dbReference>
<proteinExistence type="inferred from homology"/>
<comment type="similarity">
    <text evidence="2 9">Belongs to the DEFL family.</text>
</comment>
<keyword evidence="8" id="KW-1015">Disulfide bond</keyword>
<evidence type="ECO:0000313" key="10">
    <source>
        <dbReference type="EnsemblPlants" id="Bo3g088800.1"/>
    </source>
</evidence>
<feature type="chain" id="PRO_5027137357" description="Defensin-like protein" evidence="9">
    <location>
        <begin position="30"/>
        <end position="80"/>
    </location>
</feature>
<dbReference type="HOGENOM" id="CLU_196273_0_0_1"/>
<name>A0A0D3BDT2_BRAOL</name>
<dbReference type="OMA" id="FPCKEYK"/>
<dbReference type="Gramene" id="Bo3g088800.1">
    <property type="protein sequence ID" value="Bo3g088800.1"/>
    <property type="gene ID" value="Bo3g088800"/>
</dbReference>
<organism evidence="10 11">
    <name type="scientific">Brassica oleracea var. oleracea</name>
    <dbReference type="NCBI Taxonomy" id="109376"/>
    <lineage>
        <taxon>Eukaryota</taxon>
        <taxon>Viridiplantae</taxon>
        <taxon>Streptophyta</taxon>
        <taxon>Embryophyta</taxon>
        <taxon>Tracheophyta</taxon>
        <taxon>Spermatophyta</taxon>
        <taxon>Magnoliopsida</taxon>
        <taxon>eudicotyledons</taxon>
        <taxon>Gunneridae</taxon>
        <taxon>Pentapetalae</taxon>
        <taxon>rosids</taxon>
        <taxon>malvids</taxon>
        <taxon>Brassicales</taxon>
        <taxon>Brassicaceae</taxon>
        <taxon>Brassiceae</taxon>
        <taxon>Brassica</taxon>
    </lineage>
</organism>
<dbReference type="AlphaFoldDB" id="A0A0D3BDT2"/>
<evidence type="ECO:0000256" key="6">
    <source>
        <dbReference type="ARBA" id="ARBA00022729"/>
    </source>
</evidence>
<keyword evidence="3 9" id="KW-0964">Secreted</keyword>
<feature type="signal peptide" evidence="9">
    <location>
        <begin position="1"/>
        <end position="29"/>
    </location>
</feature>
<sequence length="80" mass="8594">MAQAKFSVVLPIVFLVMFALVEDSMGCQASLGDCRICGVKCSAYGKGAEAHCDYRYDGGVCICDFPCKEYKPPPGPPPKI</sequence>
<evidence type="ECO:0000256" key="8">
    <source>
        <dbReference type="ARBA" id="ARBA00023157"/>
    </source>
</evidence>
<evidence type="ECO:0000256" key="2">
    <source>
        <dbReference type="ARBA" id="ARBA00006722"/>
    </source>
</evidence>
<reference evidence="10" key="2">
    <citation type="submission" date="2015-03" db="UniProtKB">
        <authorList>
            <consortium name="EnsemblPlants"/>
        </authorList>
    </citation>
    <scope>IDENTIFICATION</scope>
</reference>